<evidence type="ECO:0000256" key="1">
    <source>
        <dbReference type="ARBA" id="ARBA00001864"/>
    </source>
</evidence>
<proteinExistence type="inferred from homology"/>
<sequence>MNAPHILVLNGPNLSRLGKREPAIYGHRTLTDINAALEAAFPDVSFEFYQSEDEGDIIERLYDSEDRRACRGVVLNAGALTHYSIALRDAISAVALPVVEVHLSNIHAREEFRSKSVISAVCRGVVSGFGEESYHLGVQALLSLAEAGPKQ</sequence>
<accession>A0A165MCA4</accession>
<dbReference type="InterPro" id="IPR018509">
    <property type="entry name" value="DHquinase_II_CS"/>
</dbReference>
<evidence type="ECO:0000256" key="7">
    <source>
        <dbReference type="ARBA" id="ARBA00023239"/>
    </source>
</evidence>
<evidence type="ECO:0000256" key="10">
    <source>
        <dbReference type="PIRSR" id="PIRSR001399-2"/>
    </source>
</evidence>
<organism evidence="12 13">
    <name type="scientific">Pelodictyon luteolum</name>
    <dbReference type="NCBI Taxonomy" id="1100"/>
    <lineage>
        <taxon>Bacteria</taxon>
        <taxon>Pseudomonadati</taxon>
        <taxon>Chlorobiota</taxon>
        <taxon>Chlorobiia</taxon>
        <taxon>Chlorobiales</taxon>
        <taxon>Chlorobiaceae</taxon>
        <taxon>Chlorobium/Pelodictyon group</taxon>
        <taxon>Pelodictyon</taxon>
    </lineage>
</organism>
<dbReference type="Proteomes" id="UP000076481">
    <property type="component" value="Unassembled WGS sequence"/>
</dbReference>
<dbReference type="PROSITE" id="PS01029">
    <property type="entry name" value="DEHYDROQUINASE_II"/>
    <property type="match status" value="1"/>
</dbReference>
<evidence type="ECO:0000256" key="9">
    <source>
        <dbReference type="PIRSR" id="PIRSR001399-1"/>
    </source>
</evidence>
<feature type="binding site" evidence="8 10">
    <location>
        <position position="76"/>
    </location>
    <ligand>
        <name>substrate</name>
    </ligand>
</feature>
<comment type="function">
    <text evidence="2 8">Catalyzes a trans-dehydration via an enolate intermediate.</text>
</comment>
<comment type="pathway">
    <text evidence="3 8">Metabolic intermediate biosynthesis; chorismate biosynthesis; chorismate from D-erythrose 4-phosphate and phosphoenolpyruvate: step 3/7.</text>
</comment>
<dbReference type="SUPFAM" id="SSF52304">
    <property type="entry name" value="Type II 3-dehydroquinate dehydratase"/>
    <property type="match status" value="1"/>
</dbReference>
<feature type="site" description="Transition state stabilizer" evidence="8 11">
    <location>
        <position position="20"/>
    </location>
</feature>
<dbReference type="RefSeq" id="WP_303680805.1">
    <property type="nucleotide sequence ID" value="NZ_LVWG01000013.1"/>
</dbReference>
<feature type="binding site" evidence="8 10">
    <location>
        <position position="89"/>
    </location>
    <ligand>
        <name>substrate</name>
    </ligand>
</feature>
<reference evidence="12 13" key="1">
    <citation type="submission" date="2016-03" db="EMBL/GenBank/DDBJ databases">
        <title>Speciation and ecological success in dimly lit waters: horizontal gene transfer in a green sulfur bacteria bloom unveiled by metagenomic assembly.</title>
        <authorList>
            <person name="Llorens-Mares T."/>
            <person name="Liu Z."/>
            <person name="Allen L.Z."/>
            <person name="Rusch D.B."/>
            <person name="Craig M.T."/>
            <person name="Dupont C.L."/>
            <person name="Bryant D.A."/>
            <person name="Casamayor E.O."/>
        </authorList>
    </citation>
    <scope>NUCLEOTIDE SEQUENCE [LARGE SCALE GENOMIC DNA]</scope>
    <source>
        <strain evidence="12">CIII</strain>
    </source>
</reference>
<comment type="subunit">
    <text evidence="5 8">Homododecamer.</text>
</comment>
<name>A0A165MCA4_PELLU</name>
<dbReference type="HAMAP" id="MF_00169">
    <property type="entry name" value="AroQ"/>
    <property type="match status" value="1"/>
</dbReference>
<dbReference type="GO" id="GO:0019631">
    <property type="term" value="P:quinate catabolic process"/>
    <property type="evidence" value="ECO:0007669"/>
    <property type="project" value="TreeGrafter"/>
</dbReference>
<dbReference type="GO" id="GO:0009423">
    <property type="term" value="P:chorismate biosynthetic process"/>
    <property type="evidence" value="ECO:0007669"/>
    <property type="project" value="UniProtKB-UniRule"/>
</dbReference>
<dbReference type="CDD" id="cd00466">
    <property type="entry name" value="DHQase_II"/>
    <property type="match status" value="1"/>
</dbReference>
<dbReference type="InterPro" id="IPR001874">
    <property type="entry name" value="DHquinase_II"/>
</dbReference>
<dbReference type="NCBIfam" id="NF003805">
    <property type="entry name" value="PRK05395.1-2"/>
    <property type="match status" value="1"/>
</dbReference>
<comment type="caution">
    <text evidence="12">The sequence shown here is derived from an EMBL/GenBank/DDBJ whole genome shotgun (WGS) entry which is preliminary data.</text>
</comment>
<gene>
    <name evidence="8" type="primary">aroQ</name>
    <name evidence="12" type="ORF">A3K90_04465</name>
</gene>
<evidence type="ECO:0000313" key="13">
    <source>
        <dbReference type="Proteomes" id="UP000076481"/>
    </source>
</evidence>
<evidence type="ECO:0000256" key="11">
    <source>
        <dbReference type="PIRSR" id="PIRSR001399-3"/>
    </source>
</evidence>
<dbReference type="Pfam" id="PF01220">
    <property type="entry name" value="DHquinase_II"/>
    <property type="match status" value="1"/>
</dbReference>
<evidence type="ECO:0000256" key="3">
    <source>
        <dbReference type="ARBA" id="ARBA00004902"/>
    </source>
</evidence>
<feature type="binding site" evidence="8 10">
    <location>
        <begin position="103"/>
        <end position="104"/>
    </location>
    <ligand>
        <name>substrate</name>
    </ligand>
</feature>
<dbReference type="NCBIfam" id="NF003807">
    <property type="entry name" value="PRK05395.1-4"/>
    <property type="match status" value="1"/>
</dbReference>
<evidence type="ECO:0000256" key="5">
    <source>
        <dbReference type="ARBA" id="ARBA00011193"/>
    </source>
</evidence>
<dbReference type="GO" id="GO:0009073">
    <property type="term" value="P:aromatic amino acid family biosynthetic process"/>
    <property type="evidence" value="ECO:0007669"/>
    <property type="project" value="UniProtKB-KW"/>
</dbReference>
<dbReference type="PANTHER" id="PTHR21272">
    <property type="entry name" value="CATABOLIC 3-DEHYDROQUINASE"/>
    <property type="match status" value="1"/>
</dbReference>
<comment type="similarity">
    <text evidence="4 8">Belongs to the type-II 3-dehydroquinase family.</text>
</comment>
<dbReference type="NCBIfam" id="TIGR01088">
    <property type="entry name" value="aroQ"/>
    <property type="match status" value="1"/>
</dbReference>
<dbReference type="NCBIfam" id="NF003806">
    <property type="entry name" value="PRK05395.1-3"/>
    <property type="match status" value="1"/>
</dbReference>
<dbReference type="AlphaFoldDB" id="A0A165MCA4"/>
<keyword evidence="7 8" id="KW-0456">Lyase</keyword>
<feature type="binding site" evidence="8 10">
    <location>
        <position position="82"/>
    </location>
    <ligand>
        <name>substrate</name>
    </ligand>
</feature>
<protein>
    <recommendedName>
        <fullName evidence="6 8">3-dehydroquinate dehydratase</fullName>
        <shortName evidence="8">3-dehydroquinase</shortName>
        <ecNumber evidence="6 8">4.2.1.10</ecNumber>
    </recommendedName>
    <alternativeName>
        <fullName evidence="8">Type II DHQase</fullName>
    </alternativeName>
</protein>
<evidence type="ECO:0000256" key="2">
    <source>
        <dbReference type="ARBA" id="ARBA00003924"/>
    </source>
</evidence>
<keyword evidence="8" id="KW-0057">Aromatic amino acid biosynthesis</keyword>
<evidence type="ECO:0000313" key="12">
    <source>
        <dbReference type="EMBL" id="KZK75072.1"/>
    </source>
</evidence>
<dbReference type="EMBL" id="LVWG01000013">
    <property type="protein sequence ID" value="KZK75072.1"/>
    <property type="molecule type" value="Genomic_DNA"/>
</dbReference>
<dbReference type="UniPathway" id="UPA00053">
    <property type="reaction ID" value="UER00086"/>
</dbReference>
<dbReference type="Gene3D" id="3.40.50.9100">
    <property type="entry name" value="Dehydroquinase, class II"/>
    <property type="match status" value="1"/>
</dbReference>
<dbReference type="PIRSF" id="PIRSF001399">
    <property type="entry name" value="DHquinase_II"/>
    <property type="match status" value="1"/>
</dbReference>
<evidence type="ECO:0000256" key="4">
    <source>
        <dbReference type="ARBA" id="ARBA00011037"/>
    </source>
</evidence>
<dbReference type="GO" id="GO:0003855">
    <property type="term" value="F:3-dehydroquinate dehydratase activity"/>
    <property type="evidence" value="ECO:0007669"/>
    <property type="project" value="UniProtKB-UniRule"/>
</dbReference>
<feature type="active site" description="Proton acceptor" evidence="8 9">
    <location>
        <position position="25"/>
    </location>
</feature>
<dbReference type="EC" id="4.2.1.10" evidence="6 8"/>
<dbReference type="InterPro" id="IPR036441">
    <property type="entry name" value="DHquinase_II_sf"/>
</dbReference>
<keyword evidence="8" id="KW-0028">Amino-acid biosynthesis</keyword>
<feature type="binding site" evidence="8 10">
    <location>
        <position position="113"/>
    </location>
    <ligand>
        <name>substrate</name>
    </ligand>
</feature>
<dbReference type="GO" id="GO:0008652">
    <property type="term" value="P:amino acid biosynthetic process"/>
    <property type="evidence" value="ECO:0007669"/>
    <property type="project" value="UniProtKB-KW"/>
</dbReference>
<feature type="active site" description="Proton donor" evidence="8 9">
    <location>
        <position position="102"/>
    </location>
</feature>
<evidence type="ECO:0000256" key="8">
    <source>
        <dbReference type="HAMAP-Rule" id="MF_00169"/>
    </source>
</evidence>
<comment type="catalytic activity">
    <reaction evidence="1 8">
        <text>3-dehydroquinate = 3-dehydroshikimate + H2O</text>
        <dbReference type="Rhea" id="RHEA:21096"/>
        <dbReference type="ChEBI" id="CHEBI:15377"/>
        <dbReference type="ChEBI" id="CHEBI:16630"/>
        <dbReference type="ChEBI" id="CHEBI:32364"/>
        <dbReference type="EC" id="4.2.1.10"/>
    </reaction>
</comment>
<evidence type="ECO:0000256" key="6">
    <source>
        <dbReference type="ARBA" id="ARBA00012060"/>
    </source>
</evidence>
<dbReference type="PANTHER" id="PTHR21272:SF3">
    <property type="entry name" value="CATABOLIC 3-DEHYDROQUINASE"/>
    <property type="match status" value="1"/>
</dbReference>